<dbReference type="PANTHER" id="PTHR10682">
    <property type="entry name" value="POLY A POLYMERASE"/>
    <property type="match status" value="1"/>
</dbReference>
<evidence type="ECO:0000256" key="9">
    <source>
        <dbReference type="SAM" id="MobiDB-lite"/>
    </source>
</evidence>
<sequence>MEQPEQTSQYTFESHETALCLVPPRGLWQSVDRLRSLYDKAYAAWPPHINLIYPFVRPDVLVDAARILEELTIEDRPHVTLDKADCFKHKHNNTIFLGSAQNSSINQLSRLRGSICSALGQPQGAKHGSFVPHMTVGQSEDSEAAPHHFLLEKARLLASLEWQVDEVAILIRDDAVAQGGSGPRPMRLWGSMALASGTFTRFTPPQSFSDRLEQMSTLTFQPSYHSPQSSGSWEVAPLLSPVFNTDGLVLDRLVVASYNVLAEFEWPPQSNRHSALVENLLSARATADIVVLQEVTDHFLPDLLANEEIRSRYLFVTHGPPGQSDIGPLPSLLNTVVLSKFQFEWHHLPFHRKHKGCTIVRFPSIGTRDINDGQFRPWILVACHLSQGLTDGAVATKKKEVQRILDYLSTTFPQHPWIVAGDFNLATSSYTVDVARKRQDISSQTVHHLRDIDRMLSDAGFLDTWLATRLESGESSDIVNDKRNILDSFQGEQGATFDPLTNTLASELVGSGLNNRPQRYDKILIKAHGQYHPQGFNMFGQAPLEQPDRRGPTYASDHWGIRCLLLQSSPTESSRSHVPEMTVRLQRPVPSLTDGDGLKGFLDNCGCLPTDQERAARVEAVKALEDTLVDAASSVSESDARSRPVLILVPVGSYGLGVWTSSSDLDCLCIGSFSSKTFFTLAVQRLKRATTAGIKILRRVKANSGYMLELEVHGIKVDLQYCAAASITQRWPEVLKRPASDPAFALPFQTLAKLKPVRDLFYLRRSLPDMVQYRMAHLFIKSWAQARGIYSAKFGFLGGIHISVLLAPVCKVLALESETISPADIVVTFFNHYASFDWKTSMVFDPFFHKELRYNRTFREPLCLIGWHAPALNTAPNASIPTVMTIAAEFDRADALLSEDGCTWGSLLGVEPENTVGSLGNPGATEFLRAYKSYVKIDAHYWGPSQEKGGRFVGWLESRCVMLLVEMNRKLKHLLARIWPSRFLDTSSGIENSGAEYHGCYLIGLAWDSDSSKDDVKELRVAMQTVLQEFETRIRRDEKYYDAQFCWMSASVVRASDLGELELDQSQWGEFAGDTDDDDLDEELDEEEEEEEDSTEEALKGKKSGVASHGSRAAVVGKIPGQGKFRTAADVLNRLRWDANFDPSDFIVGYEDRFLGARERAVEQWKSEQTDDEFIPQHRILYFKRRNDGVIVWERRRRIDDIFGSGIKTDNEVRD</sequence>
<dbReference type="SUPFAM" id="SSF55144">
    <property type="entry name" value="LigT-like"/>
    <property type="match status" value="1"/>
</dbReference>
<evidence type="ECO:0000256" key="7">
    <source>
        <dbReference type="ARBA" id="ARBA00022840"/>
    </source>
</evidence>
<comment type="caution">
    <text evidence="13">The sequence shown here is derived from an EMBL/GenBank/DDBJ whole genome shotgun (WGS) entry which is preliminary data.</text>
</comment>
<dbReference type="InterPro" id="IPR009097">
    <property type="entry name" value="Cyclic_Pdiesterase"/>
</dbReference>
<comment type="subcellular location">
    <subcellularLocation>
        <location evidence="1">Nucleus</location>
    </subcellularLocation>
</comment>
<dbReference type="GO" id="GO:0005524">
    <property type="term" value="F:ATP binding"/>
    <property type="evidence" value="ECO:0007669"/>
    <property type="project" value="UniProtKB-KW"/>
</dbReference>
<dbReference type="Proteomes" id="UP001152049">
    <property type="component" value="Unassembled WGS sequence"/>
</dbReference>
<feature type="domain" description="Endonuclease/exonuclease/phosphatase" evidence="10">
    <location>
        <begin position="256"/>
        <end position="474"/>
    </location>
</feature>
<dbReference type="InterPro" id="IPR007012">
    <property type="entry name" value="PolA_pol_cen_dom"/>
</dbReference>
<dbReference type="InterPro" id="IPR043519">
    <property type="entry name" value="NT_sf"/>
</dbReference>
<proteinExistence type="inferred from homology"/>
<dbReference type="InterPro" id="IPR011068">
    <property type="entry name" value="NuclTrfase_I-like_C"/>
</dbReference>
<evidence type="ECO:0000256" key="5">
    <source>
        <dbReference type="ARBA" id="ARBA00022679"/>
    </source>
</evidence>
<dbReference type="Gene3D" id="3.60.10.10">
    <property type="entry name" value="Endonuclease/exonuclease/phosphatase"/>
    <property type="match status" value="1"/>
</dbReference>
<keyword evidence="5" id="KW-0808">Transferase</keyword>
<dbReference type="OrthoDB" id="10263155at2759"/>
<name>A0A9W8RJM7_9HYPO</name>
<dbReference type="SUPFAM" id="SSF81301">
    <property type="entry name" value="Nucleotidyltransferase"/>
    <property type="match status" value="1"/>
</dbReference>
<keyword evidence="8" id="KW-0539">Nucleus</keyword>
<evidence type="ECO:0000256" key="1">
    <source>
        <dbReference type="ARBA" id="ARBA00004123"/>
    </source>
</evidence>
<dbReference type="GO" id="GO:0031123">
    <property type="term" value="P:RNA 3'-end processing"/>
    <property type="evidence" value="ECO:0007669"/>
    <property type="project" value="InterPro"/>
</dbReference>
<dbReference type="EC" id="2.7.7.19" evidence="3"/>
<dbReference type="InterPro" id="IPR040459">
    <property type="entry name" value="MJ1316"/>
</dbReference>
<dbReference type="Gene3D" id="3.30.460.10">
    <property type="entry name" value="Beta Polymerase, domain 2"/>
    <property type="match status" value="1"/>
</dbReference>
<protein>
    <recommendedName>
        <fullName evidence="3">polynucleotide adenylyltransferase</fullName>
        <ecNumber evidence="3">2.7.7.19</ecNumber>
    </recommendedName>
</protein>
<dbReference type="Gene3D" id="3.90.1140.10">
    <property type="entry name" value="Cyclic phosphodiesterase"/>
    <property type="match status" value="1"/>
</dbReference>
<evidence type="ECO:0000256" key="2">
    <source>
        <dbReference type="ARBA" id="ARBA00010912"/>
    </source>
</evidence>
<evidence type="ECO:0000256" key="6">
    <source>
        <dbReference type="ARBA" id="ARBA00022741"/>
    </source>
</evidence>
<comment type="similarity">
    <text evidence="2">Belongs to the poly(A) polymerase family.</text>
</comment>
<accession>A0A9W8RJM7</accession>
<reference evidence="13" key="1">
    <citation type="submission" date="2022-09" db="EMBL/GenBank/DDBJ databases">
        <title>Fusarium specimens isolated from Avocado Roots.</title>
        <authorList>
            <person name="Stajich J."/>
            <person name="Roper C."/>
            <person name="Heimlech-Rivalta G."/>
        </authorList>
    </citation>
    <scope>NUCLEOTIDE SEQUENCE</scope>
    <source>
        <strain evidence="13">CF00136</strain>
    </source>
</reference>
<dbReference type="Pfam" id="PF04457">
    <property type="entry name" value="MJ1316"/>
    <property type="match status" value="1"/>
</dbReference>
<keyword evidence="7" id="KW-0067">ATP-binding</keyword>
<feature type="region of interest" description="Disordered" evidence="9">
    <location>
        <begin position="1067"/>
        <end position="1106"/>
    </location>
</feature>
<evidence type="ECO:0000259" key="11">
    <source>
        <dbReference type="Pfam" id="PF04457"/>
    </source>
</evidence>
<evidence type="ECO:0000256" key="4">
    <source>
        <dbReference type="ARBA" id="ARBA00022664"/>
    </source>
</evidence>
<dbReference type="SUPFAM" id="SSF55003">
    <property type="entry name" value="PAP/Archaeal CCA-adding enzyme, C-terminal domain"/>
    <property type="match status" value="1"/>
</dbReference>
<dbReference type="Gene3D" id="3.30.70.590">
    <property type="entry name" value="Poly(A) polymerase predicted RNA binding domain"/>
    <property type="match status" value="1"/>
</dbReference>
<keyword evidence="14" id="KW-1185">Reference proteome</keyword>
<evidence type="ECO:0000259" key="12">
    <source>
        <dbReference type="Pfam" id="PF04928"/>
    </source>
</evidence>
<feature type="compositionally biased region" description="Acidic residues" evidence="9">
    <location>
        <begin position="1073"/>
        <end position="1096"/>
    </location>
</feature>
<dbReference type="GO" id="GO:1990817">
    <property type="term" value="F:poly(A) RNA polymerase activity"/>
    <property type="evidence" value="ECO:0007669"/>
    <property type="project" value="UniProtKB-EC"/>
</dbReference>
<keyword evidence="4" id="KW-0507">mRNA processing</keyword>
<dbReference type="GO" id="GO:0003723">
    <property type="term" value="F:RNA binding"/>
    <property type="evidence" value="ECO:0007669"/>
    <property type="project" value="InterPro"/>
</dbReference>
<feature type="domain" description="Poly(A) polymerase central" evidence="12">
    <location>
        <begin position="773"/>
        <end position="853"/>
    </location>
</feature>
<dbReference type="SUPFAM" id="SSF56219">
    <property type="entry name" value="DNase I-like"/>
    <property type="match status" value="1"/>
</dbReference>
<dbReference type="PANTHER" id="PTHR10682:SF23">
    <property type="entry name" value="POLYNUCLEOTIDE ADENYLYLTRANSFERASE"/>
    <property type="match status" value="1"/>
</dbReference>
<organism evidence="13 14">
    <name type="scientific">Fusarium torreyae</name>
    <dbReference type="NCBI Taxonomy" id="1237075"/>
    <lineage>
        <taxon>Eukaryota</taxon>
        <taxon>Fungi</taxon>
        <taxon>Dikarya</taxon>
        <taxon>Ascomycota</taxon>
        <taxon>Pezizomycotina</taxon>
        <taxon>Sordariomycetes</taxon>
        <taxon>Hypocreomycetidae</taxon>
        <taxon>Hypocreales</taxon>
        <taxon>Nectriaceae</taxon>
        <taxon>Fusarium</taxon>
    </lineage>
</organism>
<keyword evidence="6" id="KW-0547">Nucleotide-binding</keyword>
<dbReference type="GO" id="GO:0006397">
    <property type="term" value="P:mRNA processing"/>
    <property type="evidence" value="ECO:0007669"/>
    <property type="project" value="UniProtKB-KW"/>
</dbReference>
<evidence type="ECO:0000259" key="10">
    <source>
        <dbReference type="Pfam" id="PF03372"/>
    </source>
</evidence>
<dbReference type="Pfam" id="PF04928">
    <property type="entry name" value="PAP_central"/>
    <property type="match status" value="1"/>
</dbReference>
<evidence type="ECO:0000256" key="8">
    <source>
        <dbReference type="ARBA" id="ARBA00023242"/>
    </source>
</evidence>
<gene>
    <name evidence="13" type="ORF">NW762_014759</name>
</gene>
<dbReference type="SUPFAM" id="SSF81631">
    <property type="entry name" value="PAP/OAS1 substrate-binding domain"/>
    <property type="match status" value="1"/>
</dbReference>
<dbReference type="Gene3D" id="1.10.1410.10">
    <property type="match status" value="1"/>
</dbReference>
<feature type="domain" description="MJ1316 RNA cyclic group end recognition" evidence="11">
    <location>
        <begin position="1125"/>
        <end position="1195"/>
    </location>
</feature>
<evidence type="ECO:0000313" key="14">
    <source>
        <dbReference type="Proteomes" id="UP001152049"/>
    </source>
</evidence>
<dbReference type="GO" id="GO:0005634">
    <property type="term" value="C:nucleus"/>
    <property type="evidence" value="ECO:0007669"/>
    <property type="project" value="UniProtKB-SubCell"/>
</dbReference>
<dbReference type="Pfam" id="PF03372">
    <property type="entry name" value="Exo_endo_phos"/>
    <property type="match status" value="1"/>
</dbReference>
<evidence type="ECO:0000256" key="3">
    <source>
        <dbReference type="ARBA" id="ARBA00012388"/>
    </source>
</evidence>
<dbReference type="EMBL" id="JAOQAZ010000056">
    <property type="protein sequence ID" value="KAJ4243567.1"/>
    <property type="molecule type" value="Genomic_DNA"/>
</dbReference>
<dbReference type="InterPro" id="IPR005135">
    <property type="entry name" value="Endo/exonuclease/phosphatase"/>
</dbReference>
<dbReference type="InterPro" id="IPR036691">
    <property type="entry name" value="Endo/exonu/phosph_ase_sf"/>
</dbReference>
<dbReference type="Pfam" id="PF13563">
    <property type="entry name" value="2_5_RNA_ligase2"/>
    <property type="match status" value="1"/>
</dbReference>
<evidence type="ECO:0000313" key="13">
    <source>
        <dbReference type="EMBL" id="KAJ4243567.1"/>
    </source>
</evidence>
<dbReference type="AlphaFoldDB" id="A0A9W8RJM7"/>